<name>A0ABV5GL73_9FLAO</name>
<organism evidence="2 3">
    <name type="scientific">Flavobacterium jumunjinense</name>
    <dbReference type="NCBI Taxonomy" id="998845"/>
    <lineage>
        <taxon>Bacteria</taxon>
        <taxon>Pseudomonadati</taxon>
        <taxon>Bacteroidota</taxon>
        <taxon>Flavobacteriia</taxon>
        <taxon>Flavobacteriales</taxon>
        <taxon>Flavobacteriaceae</taxon>
        <taxon>Flavobacterium</taxon>
    </lineage>
</organism>
<dbReference type="RefSeq" id="WP_236457599.1">
    <property type="nucleotide sequence ID" value="NZ_CBCSGE010000013.1"/>
</dbReference>
<accession>A0ABV5GL73</accession>
<evidence type="ECO:0000313" key="3">
    <source>
        <dbReference type="Proteomes" id="UP001589607"/>
    </source>
</evidence>
<dbReference type="Pfam" id="PF12969">
    <property type="entry name" value="DUF3857"/>
    <property type="match status" value="1"/>
</dbReference>
<proteinExistence type="predicted"/>
<gene>
    <name evidence="2" type="ORF">ACFFVF_06385</name>
</gene>
<sequence length="672" mass="78404">MKFNFLRVFVLFGLFFSGLVFSQNYELGEVTIEELQEVKYSNDPNAEAVVLFENGKTYFQYDMSSGFNIITEVEKKIKIYSKEGLDWANKTVKYYTVGKNEERVSFSKAITYNLENGKIEKTKLRNDGEFDEKINKYWSQKKIVMPNVKVGSIIEYKYTIKSPNYSTFPIWNFQYSIPVKYSSFKTYIPEYFLYNNQFKGELVPVVDSDTKMKTFTGRYTKDNRRSGGSNFERESYEVEYKEYFASYFLSNVPAMKDEKFVNNIENYVSAIYHELSSVNLPYEAIVNYSSDWESVAKTIMNYEGFGNELSRNDYYKKEIDELLTGIVDQKEKIILIFEYVKNRMNWNNGYGYLCDNGVRKAYVDKVGNVAEINLMLTSMLRYAGVEANPILVSTRSNGVPIFPSRSAFNYVITGVELQDNLVLFDATNKYSLPNVLPIRDLNWFGRLIRDNRSSTLVDLMPKMKSIKSIMLLCDINANGDIKGKVRKQISDYNAFVYRDKYFNVDKESYIDKLNDDFDEINISEYKIDNVENLSQKIVETFSFVDNKNVENIGGKLYFSPMMFFKLNENPFKLETRKYPIDFNFPFKDSYVFTINIPEGYVVEYLPEAANIILDNNYGGFNYVISEKQGKIQLAVNYEINTSIIPASNYEFLKSFFKMMIEKQAEKIILIKE</sequence>
<feature type="domain" description="DUF3857" evidence="1">
    <location>
        <begin position="72"/>
        <end position="215"/>
    </location>
</feature>
<protein>
    <submittedName>
        <fullName evidence="2">DUF3857 domain-containing protein</fullName>
    </submittedName>
</protein>
<reference evidence="2 3" key="1">
    <citation type="submission" date="2024-09" db="EMBL/GenBank/DDBJ databases">
        <authorList>
            <person name="Sun Q."/>
            <person name="Mori K."/>
        </authorList>
    </citation>
    <scope>NUCLEOTIDE SEQUENCE [LARGE SCALE GENOMIC DNA]</scope>
    <source>
        <strain evidence="2 3">CECT 7955</strain>
    </source>
</reference>
<dbReference type="Gene3D" id="2.60.120.1130">
    <property type="match status" value="1"/>
</dbReference>
<dbReference type="EMBL" id="JBHMEY010000013">
    <property type="protein sequence ID" value="MFB9096135.1"/>
    <property type="molecule type" value="Genomic_DNA"/>
</dbReference>
<comment type="caution">
    <text evidence="2">The sequence shown here is derived from an EMBL/GenBank/DDBJ whole genome shotgun (WGS) entry which is preliminary data.</text>
</comment>
<evidence type="ECO:0000313" key="2">
    <source>
        <dbReference type="EMBL" id="MFB9096135.1"/>
    </source>
</evidence>
<dbReference type="InterPro" id="IPR024618">
    <property type="entry name" value="DUF3857"/>
</dbReference>
<keyword evidence="3" id="KW-1185">Reference proteome</keyword>
<dbReference type="Gene3D" id="2.60.40.3140">
    <property type="match status" value="1"/>
</dbReference>
<dbReference type="Gene3D" id="3.10.620.30">
    <property type="match status" value="1"/>
</dbReference>
<evidence type="ECO:0000259" key="1">
    <source>
        <dbReference type="Pfam" id="PF12969"/>
    </source>
</evidence>
<dbReference type="Proteomes" id="UP001589607">
    <property type="component" value="Unassembled WGS sequence"/>
</dbReference>